<dbReference type="OrthoDB" id="671439at2759"/>
<keyword evidence="2" id="KW-1185">Reference proteome</keyword>
<organism evidence="2 3">
    <name type="scientific">Coffea arabica</name>
    <name type="common">Arabian coffee</name>
    <dbReference type="NCBI Taxonomy" id="13443"/>
    <lineage>
        <taxon>Eukaryota</taxon>
        <taxon>Viridiplantae</taxon>
        <taxon>Streptophyta</taxon>
        <taxon>Embryophyta</taxon>
        <taxon>Tracheophyta</taxon>
        <taxon>Spermatophyta</taxon>
        <taxon>Magnoliopsida</taxon>
        <taxon>eudicotyledons</taxon>
        <taxon>Gunneridae</taxon>
        <taxon>Pentapetalae</taxon>
        <taxon>asterids</taxon>
        <taxon>lamiids</taxon>
        <taxon>Gentianales</taxon>
        <taxon>Rubiaceae</taxon>
        <taxon>Ixoroideae</taxon>
        <taxon>Gardenieae complex</taxon>
        <taxon>Bertiereae - Coffeeae clade</taxon>
        <taxon>Coffeeae</taxon>
        <taxon>Coffea</taxon>
    </lineage>
</organism>
<name>A0A6P6WG28_COFAR</name>
<evidence type="ECO:0000313" key="3">
    <source>
        <dbReference type="RefSeq" id="XP_027114369.1"/>
    </source>
</evidence>
<dbReference type="RefSeq" id="XP_027114369.1">
    <property type="nucleotide sequence ID" value="XM_027258568.2"/>
</dbReference>
<dbReference type="InterPro" id="IPR023213">
    <property type="entry name" value="CAT-like_dom_sf"/>
</dbReference>
<dbReference type="Gene3D" id="3.30.559.10">
    <property type="entry name" value="Chloramphenicol acetyltransferase-like domain"/>
    <property type="match status" value="2"/>
</dbReference>
<protein>
    <submittedName>
        <fullName evidence="3">Protein ECERIFERUM 2-like</fullName>
    </submittedName>
</protein>
<reference evidence="3" key="2">
    <citation type="submission" date="2025-08" db="UniProtKB">
        <authorList>
            <consortium name="RefSeq"/>
        </authorList>
    </citation>
    <scope>IDENTIFICATION</scope>
    <source>
        <tissue evidence="3">Leaves</tissue>
    </source>
</reference>
<dbReference type="AlphaFoldDB" id="A0A6P6WG28"/>
<gene>
    <name evidence="3" type="primary">LOC113732652</name>
</gene>
<dbReference type="InterPro" id="IPR050317">
    <property type="entry name" value="Plant_Fungal_Acyltransferase"/>
</dbReference>
<dbReference type="GO" id="GO:0016747">
    <property type="term" value="F:acyltransferase activity, transferring groups other than amino-acyl groups"/>
    <property type="evidence" value="ECO:0007669"/>
    <property type="project" value="TreeGrafter"/>
</dbReference>
<dbReference type="PANTHER" id="PTHR31642:SF316">
    <property type="entry name" value="PROTEIN ECERIFERUM 26-LIKE"/>
    <property type="match status" value="1"/>
</dbReference>
<proteinExistence type="inferred from homology"/>
<dbReference type="GeneID" id="113732652"/>
<sequence length="459" mass="51268">MMAEVKSSRVKVPSLLTVVSSKPTAPGRVHKFTALDHAMGFHTGHIVFYYRRNPIGDGASMENDLDNLRISLSELLCLYPPVTGRLGRGADGNWEVKCNDAGVRMLKANVCATLDEWLRYANAAEERDLTVWEDLPDDPHIWSPFRIQINDFNCGGLAVAISFTHMHADFTSATLLIKSWAEIHRHEPVAHPPIFNLPSVINESAAYRRSSSVFSETNSEFEIPSVRMGRATFKFSEAKIRQCLSEVHESCPDASPFDVLAALFWSKITRLKSPACDDDNKCSLSMCIDLRKRERDSIPYGYFGNALHFSKLSVNAEELQSDRLAYIAGLVHQHVGSIRDEEFWANVAWLESHKKEGGQYPPPFQLFGCQLTCLSMENTISSEGSFTYAAMFKQNEKPIHVSYQIGNVGGEGLILVMPSPEEGLARIVMVTLPEEQIVKLCEDQTILGLQPSMLLNGKQ</sequence>
<dbReference type="Proteomes" id="UP001652660">
    <property type="component" value="Chromosome 2e"/>
</dbReference>
<evidence type="ECO:0000256" key="1">
    <source>
        <dbReference type="ARBA" id="ARBA00009861"/>
    </source>
</evidence>
<evidence type="ECO:0000313" key="2">
    <source>
        <dbReference type="Proteomes" id="UP001652660"/>
    </source>
</evidence>
<accession>A0A6P6WG28</accession>
<reference evidence="2" key="1">
    <citation type="journal article" date="2025" name="Foods">
        <title>Unveiling the Microbial Signatures of Arabica Coffee Cherries: Insights into Ripeness Specific Diversity, Functional Traits, and Implications for Quality and Safety.</title>
        <authorList>
            <consortium name="RefSeq"/>
            <person name="Tenea G.N."/>
            <person name="Cifuentes V."/>
            <person name="Reyes P."/>
            <person name="Cevallos-Vallejos M."/>
        </authorList>
    </citation>
    <scope>NUCLEOTIDE SEQUENCE [LARGE SCALE GENOMIC DNA]</scope>
</reference>
<dbReference type="PANTHER" id="PTHR31642">
    <property type="entry name" value="TRICHOTHECENE 3-O-ACETYLTRANSFERASE"/>
    <property type="match status" value="1"/>
</dbReference>
<comment type="similarity">
    <text evidence="1">Belongs to the plant acyltransferase family.</text>
</comment>
<dbReference type="Pfam" id="PF02458">
    <property type="entry name" value="Transferase"/>
    <property type="match status" value="1"/>
</dbReference>